<evidence type="ECO:0000313" key="1">
    <source>
        <dbReference type="EMBL" id="WAR14525.1"/>
    </source>
</evidence>
<proteinExistence type="predicted"/>
<evidence type="ECO:0000313" key="2">
    <source>
        <dbReference type="Proteomes" id="UP001164746"/>
    </source>
</evidence>
<dbReference type="PANTHER" id="PTHR33395:SF22">
    <property type="entry name" value="REVERSE TRANSCRIPTASE DOMAIN-CONTAINING PROTEIN"/>
    <property type="match status" value="1"/>
</dbReference>
<dbReference type="EMBL" id="CP111020">
    <property type="protein sequence ID" value="WAR14525.1"/>
    <property type="molecule type" value="Genomic_DNA"/>
</dbReference>
<sequence length="175" mass="19822">MIRKSKKSFYNDAIKNNKSSKFLWQNESKLIINEKNIEGTVEILEVLNFHFTNTSNIIKRKPFAKEHFSTLQKYLDEKLLQQFNVENITALDVKHIIGKLDISKSTGPDGIGPNMLRNCGDYITSAIASIINNSIESGIFHDKLKEASVVPIHKSGNKYEPGNFRPISILNTLSK</sequence>
<name>A0ABY7EX37_MYAAR</name>
<accession>A0ABY7EX37</accession>
<protein>
    <submittedName>
        <fullName evidence="1">RTJK-like protein</fullName>
    </submittedName>
</protein>
<gene>
    <name evidence="1" type="ORF">MAR_004630</name>
</gene>
<organism evidence="1 2">
    <name type="scientific">Mya arenaria</name>
    <name type="common">Soft-shell clam</name>
    <dbReference type="NCBI Taxonomy" id="6604"/>
    <lineage>
        <taxon>Eukaryota</taxon>
        <taxon>Metazoa</taxon>
        <taxon>Spiralia</taxon>
        <taxon>Lophotrochozoa</taxon>
        <taxon>Mollusca</taxon>
        <taxon>Bivalvia</taxon>
        <taxon>Autobranchia</taxon>
        <taxon>Heteroconchia</taxon>
        <taxon>Euheterodonta</taxon>
        <taxon>Imparidentia</taxon>
        <taxon>Neoheterodontei</taxon>
        <taxon>Myida</taxon>
        <taxon>Myoidea</taxon>
        <taxon>Myidae</taxon>
        <taxon>Mya</taxon>
    </lineage>
</organism>
<feature type="non-terminal residue" evidence="1">
    <location>
        <position position="175"/>
    </location>
</feature>
<keyword evidence="2" id="KW-1185">Reference proteome</keyword>
<reference evidence="1" key="1">
    <citation type="submission" date="2022-11" db="EMBL/GenBank/DDBJ databases">
        <title>Centuries of genome instability and evolution in soft-shell clam transmissible cancer (bioRxiv).</title>
        <authorList>
            <person name="Hart S.F.M."/>
            <person name="Yonemitsu M.A."/>
            <person name="Giersch R.M."/>
            <person name="Beal B.F."/>
            <person name="Arriagada G."/>
            <person name="Davis B.W."/>
            <person name="Ostrander E.A."/>
            <person name="Goff S.P."/>
            <person name="Metzger M.J."/>
        </authorList>
    </citation>
    <scope>NUCLEOTIDE SEQUENCE</scope>
    <source>
        <strain evidence="1">MELC-2E11</strain>
        <tissue evidence="1">Siphon/mantle</tissue>
    </source>
</reference>
<dbReference type="Proteomes" id="UP001164746">
    <property type="component" value="Chromosome 9"/>
</dbReference>
<dbReference type="PANTHER" id="PTHR33395">
    <property type="entry name" value="TRANSCRIPTASE, PUTATIVE-RELATED-RELATED"/>
    <property type="match status" value="1"/>
</dbReference>